<evidence type="ECO:0000313" key="2">
    <source>
        <dbReference type="Proteomes" id="UP000294257"/>
    </source>
</evidence>
<organism evidence="1 2">
    <name type="scientific">Herbihabitans rhizosphaerae</name>
    <dbReference type="NCBI Taxonomy" id="1872711"/>
    <lineage>
        <taxon>Bacteria</taxon>
        <taxon>Bacillati</taxon>
        <taxon>Actinomycetota</taxon>
        <taxon>Actinomycetes</taxon>
        <taxon>Pseudonocardiales</taxon>
        <taxon>Pseudonocardiaceae</taxon>
        <taxon>Herbihabitans</taxon>
    </lineage>
</organism>
<dbReference type="Proteomes" id="UP000294257">
    <property type="component" value="Unassembled WGS sequence"/>
</dbReference>
<dbReference type="AlphaFoldDB" id="A0A4Q7KZ82"/>
<dbReference type="Gene3D" id="3.30.530.20">
    <property type="match status" value="1"/>
</dbReference>
<evidence type="ECO:0000313" key="1">
    <source>
        <dbReference type="EMBL" id="RZS41391.1"/>
    </source>
</evidence>
<reference evidence="1 2" key="1">
    <citation type="submission" date="2019-02" db="EMBL/GenBank/DDBJ databases">
        <title>Genomic Encyclopedia of Type Strains, Phase IV (KMG-IV): sequencing the most valuable type-strain genomes for metagenomic binning, comparative biology and taxonomic classification.</title>
        <authorList>
            <person name="Goeker M."/>
        </authorList>
    </citation>
    <scope>NUCLEOTIDE SEQUENCE [LARGE SCALE GENOMIC DNA]</scope>
    <source>
        <strain evidence="1 2">DSM 101727</strain>
    </source>
</reference>
<comment type="caution">
    <text evidence="1">The sequence shown here is derived from an EMBL/GenBank/DDBJ whole genome shotgun (WGS) entry which is preliminary data.</text>
</comment>
<protein>
    <submittedName>
        <fullName evidence="1">Polyketide cyclase/dehydrase/lipid transport protein</fullName>
    </submittedName>
</protein>
<dbReference type="InterPro" id="IPR023393">
    <property type="entry name" value="START-like_dom_sf"/>
</dbReference>
<dbReference type="Pfam" id="PF10604">
    <property type="entry name" value="Polyketide_cyc2"/>
    <property type="match status" value="1"/>
</dbReference>
<name>A0A4Q7KZ82_9PSEU</name>
<proteinExistence type="predicted"/>
<dbReference type="SUPFAM" id="SSF55961">
    <property type="entry name" value="Bet v1-like"/>
    <property type="match status" value="1"/>
</dbReference>
<sequence>MAPIVTTIEIARSPREVFAFVADPTLFAEWQDDVVSVRMEDGASPGVGARFATTRRMGGAERTTVQEITSFEEPTTWRARGVDGPIRPDAAITVEPVNGGAGSRITFSLDFQGTGPGVALVPLVRRQARKSAPVSYEHLRRLLEGGA</sequence>
<keyword evidence="2" id="KW-1185">Reference proteome</keyword>
<dbReference type="InterPro" id="IPR019587">
    <property type="entry name" value="Polyketide_cyclase/dehydratase"/>
</dbReference>
<gene>
    <name evidence="1" type="ORF">EV193_103714</name>
</gene>
<dbReference type="OrthoDB" id="1524368at2"/>
<dbReference type="EMBL" id="SGWQ01000003">
    <property type="protein sequence ID" value="RZS41391.1"/>
    <property type="molecule type" value="Genomic_DNA"/>
</dbReference>
<dbReference type="RefSeq" id="WP_130344309.1">
    <property type="nucleotide sequence ID" value="NZ_SGWQ01000003.1"/>
</dbReference>
<accession>A0A4Q7KZ82</accession>